<keyword evidence="7" id="KW-0249">Electron transport</keyword>
<reference evidence="12" key="1">
    <citation type="submission" date="2016-07" db="EMBL/GenBank/DDBJ databases">
        <authorList>
            <person name="Bretaudeau A."/>
        </authorList>
    </citation>
    <scope>NUCLEOTIDE SEQUENCE</scope>
    <source>
        <strain evidence="12">Rice</strain>
        <tissue evidence="12">Whole body</tissue>
    </source>
</reference>
<keyword evidence="4" id="KW-0349">Heme</keyword>
<dbReference type="SMART" id="SM00665">
    <property type="entry name" value="B561"/>
    <property type="match status" value="1"/>
</dbReference>
<evidence type="ECO:0000256" key="2">
    <source>
        <dbReference type="ARBA" id="ARBA00004141"/>
    </source>
</evidence>
<proteinExistence type="predicted"/>
<comment type="subcellular location">
    <subcellularLocation>
        <location evidence="2">Membrane</location>
        <topology evidence="2">Multi-pass membrane protein</topology>
    </subcellularLocation>
</comment>
<dbReference type="GO" id="GO:0140571">
    <property type="term" value="F:transmembrane ascorbate ferrireductase activity"/>
    <property type="evidence" value="ECO:0007669"/>
    <property type="project" value="UniProtKB-EC"/>
</dbReference>
<evidence type="ECO:0000256" key="7">
    <source>
        <dbReference type="ARBA" id="ARBA00022982"/>
    </source>
</evidence>
<dbReference type="Gene3D" id="1.20.120.1770">
    <property type="match status" value="1"/>
</dbReference>
<protein>
    <recommendedName>
        <fullName evidence="11">ascorbate ferrireductase (transmembrane)</fullName>
        <ecNumber evidence="11">7.2.1.3</ecNumber>
    </recommendedName>
</protein>
<keyword evidence="8" id="KW-1133">Transmembrane helix</keyword>
<evidence type="ECO:0000256" key="4">
    <source>
        <dbReference type="ARBA" id="ARBA00022617"/>
    </source>
</evidence>
<dbReference type="InterPro" id="IPR045150">
    <property type="entry name" value="CYB561D1/2"/>
</dbReference>
<evidence type="ECO:0000256" key="9">
    <source>
        <dbReference type="ARBA" id="ARBA00023004"/>
    </source>
</evidence>
<evidence type="ECO:0000256" key="6">
    <source>
        <dbReference type="ARBA" id="ARBA00022723"/>
    </source>
</evidence>
<name>A0A2H1WZ12_SPOFR</name>
<dbReference type="PROSITE" id="PS50939">
    <property type="entry name" value="CYTOCHROME_B561"/>
    <property type="match status" value="1"/>
</dbReference>
<dbReference type="EC" id="7.2.1.3" evidence="11"/>
<sequence>MDAESGPSTQQKPGRMDTKTYYYTTFNSSLNIICHTLIGIVVGVVVVYSLTLPSGKTKDHIILCVVGYQLLMAQAILSLSPHNGWSAHLKLVDKKRAHWILQTVGSVLAIVGSFLKISDKNVHWNTKHGIFSLVALVFTVISLVNGLTSLYAYEFRRFLPSTLSKLTHICAGSVAFAAACVSLCYGMDKGMFSNWLGGNIANILIGFSAFFTFLIIAQPLITFYNKLKNL</sequence>
<evidence type="ECO:0000256" key="10">
    <source>
        <dbReference type="ARBA" id="ARBA00023136"/>
    </source>
</evidence>
<evidence type="ECO:0000256" key="8">
    <source>
        <dbReference type="ARBA" id="ARBA00022989"/>
    </source>
</evidence>
<evidence type="ECO:0000256" key="3">
    <source>
        <dbReference type="ARBA" id="ARBA00022448"/>
    </source>
</evidence>
<dbReference type="EMBL" id="ODYU01011723">
    <property type="protein sequence ID" value="SOQ57634.1"/>
    <property type="molecule type" value="Genomic_DNA"/>
</dbReference>
<dbReference type="AlphaFoldDB" id="A0A2H1WZ12"/>
<evidence type="ECO:0000313" key="12">
    <source>
        <dbReference type="EMBL" id="SOQ57634.1"/>
    </source>
</evidence>
<evidence type="ECO:0000256" key="5">
    <source>
        <dbReference type="ARBA" id="ARBA00022692"/>
    </source>
</evidence>
<evidence type="ECO:0000256" key="1">
    <source>
        <dbReference type="ARBA" id="ARBA00001970"/>
    </source>
</evidence>
<dbReference type="PANTHER" id="PTHR15422:SF43">
    <property type="entry name" value="ASCORBATE FERRIREDUCTASE (TRANSMEMBRANE)"/>
    <property type="match status" value="1"/>
</dbReference>
<dbReference type="GO" id="GO:0016020">
    <property type="term" value="C:membrane"/>
    <property type="evidence" value="ECO:0007669"/>
    <property type="project" value="UniProtKB-SubCell"/>
</dbReference>
<keyword evidence="3" id="KW-0813">Transport</keyword>
<dbReference type="GO" id="GO:0140575">
    <property type="term" value="F:transmembrane monodehydroascorbate reductase activity"/>
    <property type="evidence" value="ECO:0007669"/>
    <property type="project" value="InterPro"/>
</dbReference>
<dbReference type="PANTHER" id="PTHR15422">
    <property type="entry name" value="OS05G0565100 PROTEIN"/>
    <property type="match status" value="1"/>
</dbReference>
<organism evidence="12">
    <name type="scientific">Spodoptera frugiperda</name>
    <name type="common">Fall armyworm</name>
    <dbReference type="NCBI Taxonomy" id="7108"/>
    <lineage>
        <taxon>Eukaryota</taxon>
        <taxon>Metazoa</taxon>
        <taxon>Ecdysozoa</taxon>
        <taxon>Arthropoda</taxon>
        <taxon>Hexapoda</taxon>
        <taxon>Insecta</taxon>
        <taxon>Pterygota</taxon>
        <taxon>Neoptera</taxon>
        <taxon>Endopterygota</taxon>
        <taxon>Lepidoptera</taxon>
        <taxon>Glossata</taxon>
        <taxon>Ditrysia</taxon>
        <taxon>Noctuoidea</taxon>
        <taxon>Noctuidae</taxon>
        <taxon>Amphipyrinae</taxon>
        <taxon>Spodoptera</taxon>
    </lineage>
</organism>
<dbReference type="GO" id="GO:0046872">
    <property type="term" value="F:metal ion binding"/>
    <property type="evidence" value="ECO:0007669"/>
    <property type="project" value="UniProtKB-KW"/>
</dbReference>
<evidence type="ECO:0000256" key="11">
    <source>
        <dbReference type="ARBA" id="ARBA00024225"/>
    </source>
</evidence>
<keyword evidence="10" id="KW-0472">Membrane</keyword>
<comment type="cofactor">
    <cofactor evidence="1">
        <name>heme b</name>
        <dbReference type="ChEBI" id="CHEBI:60344"/>
    </cofactor>
</comment>
<gene>
    <name evidence="12" type="ORF">SFRICE_030347</name>
</gene>
<accession>A0A2H1WZ12</accession>
<keyword evidence="5" id="KW-0812">Transmembrane</keyword>
<keyword evidence="6" id="KW-0479">Metal-binding</keyword>
<dbReference type="Pfam" id="PF03188">
    <property type="entry name" value="Cytochrom_B561"/>
    <property type="match status" value="1"/>
</dbReference>
<keyword evidence="9" id="KW-0408">Iron</keyword>
<dbReference type="InterPro" id="IPR006593">
    <property type="entry name" value="Cyt_b561/ferric_Rdtase_TM"/>
</dbReference>